<accession>A0ABT4IXK8</accession>
<feature type="transmembrane region" description="Helical" evidence="1">
    <location>
        <begin position="35"/>
        <end position="55"/>
    </location>
</feature>
<evidence type="ECO:0000256" key="1">
    <source>
        <dbReference type="SAM" id="Phobius"/>
    </source>
</evidence>
<proteinExistence type="predicted"/>
<dbReference type="RefSeq" id="WP_268902175.1">
    <property type="nucleotide sequence ID" value="NZ_JAKNQU010000006.1"/>
</dbReference>
<name>A0ABT4IXK8_9GAMM</name>
<keyword evidence="3" id="KW-1185">Reference proteome</keyword>
<organism evidence="2 3">
    <name type="scientific">Vreelandella janggokensis</name>
    <dbReference type="NCBI Taxonomy" id="370767"/>
    <lineage>
        <taxon>Bacteria</taxon>
        <taxon>Pseudomonadati</taxon>
        <taxon>Pseudomonadota</taxon>
        <taxon>Gammaproteobacteria</taxon>
        <taxon>Oceanospirillales</taxon>
        <taxon>Halomonadaceae</taxon>
        <taxon>Vreelandella</taxon>
    </lineage>
</organism>
<evidence type="ECO:0000313" key="2">
    <source>
        <dbReference type="EMBL" id="MCZ0928409.1"/>
    </source>
</evidence>
<feature type="transmembrane region" description="Helical" evidence="1">
    <location>
        <begin position="12"/>
        <end position="29"/>
    </location>
</feature>
<evidence type="ECO:0000313" key="3">
    <source>
        <dbReference type="Proteomes" id="UP001321125"/>
    </source>
</evidence>
<keyword evidence="1" id="KW-0472">Membrane</keyword>
<keyword evidence="1" id="KW-0812">Transmembrane</keyword>
<comment type="caution">
    <text evidence="2">The sequence shown here is derived from an EMBL/GenBank/DDBJ whole genome shotgun (WGS) entry which is preliminary data.</text>
</comment>
<keyword evidence="1" id="KW-1133">Transmembrane helix</keyword>
<reference evidence="2 3" key="1">
    <citation type="submission" date="2022-02" db="EMBL/GenBank/DDBJ databases">
        <title>Study of halophilic communities from a Mexican lake.</title>
        <authorList>
            <person name="Hernandez-Soto L.M."/>
            <person name="Martinez-Abarca F."/>
            <person name="Ramirez-Saad H.C."/>
            <person name="Aguirre-Garrido J.F."/>
        </authorList>
    </citation>
    <scope>NUCLEOTIDE SEQUENCE [LARGE SCALE GENOMIC DNA]</scope>
    <source>
        <strain evidence="2 3">Hjan13</strain>
    </source>
</reference>
<gene>
    <name evidence="2" type="ORF">L0635_15130</name>
</gene>
<dbReference type="EMBL" id="JAKNQU010000006">
    <property type="protein sequence ID" value="MCZ0928409.1"/>
    <property type="molecule type" value="Genomic_DNA"/>
</dbReference>
<dbReference type="Proteomes" id="UP001321125">
    <property type="component" value="Unassembled WGS sequence"/>
</dbReference>
<protein>
    <submittedName>
        <fullName evidence="2">Uncharacterized protein</fullName>
    </submittedName>
</protein>
<sequence length="163" mass="18591">MSENLKAHIYTTRIVVALVVVGFPVFVYFNWSRNWGISDAVIVAIPTILLAIVIAEQNVYTYLSGRLERTGIEQARVAAIYQVVDTMLKDPTRKGMPSKEDLGELEHRLRLWEDRTAEANFAKFAAQAVNTLRSIERNSAEAVWDDYLRLIHKDLGEYVESFT</sequence>